<keyword evidence="1" id="KW-0732">Signal</keyword>
<dbReference type="PATRIC" id="fig|1396.438.peg.5823"/>
<evidence type="ECO:0000313" key="2">
    <source>
        <dbReference type="EMBL" id="KMP12865.1"/>
    </source>
</evidence>
<dbReference type="PROSITE" id="PS51257">
    <property type="entry name" value="PROKAR_LIPOPROTEIN"/>
    <property type="match status" value="1"/>
</dbReference>
<reference evidence="3 5" key="2">
    <citation type="submission" date="2015-09" db="EMBL/GenBank/DDBJ databases">
        <title>Bacillus cereus food isolates.</title>
        <authorList>
            <person name="Boekhorst J."/>
        </authorList>
    </citation>
    <scope>NUCLEOTIDE SEQUENCE [LARGE SCALE GENOMIC DNA]</scope>
    <source>
        <strain evidence="3 5">B4088</strain>
    </source>
</reference>
<name>A0A0J6YY74_BACCE</name>
<dbReference type="EMBL" id="JYFW01000044">
    <property type="protein sequence ID" value="KMP12865.1"/>
    <property type="molecule type" value="Genomic_DNA"/>
</dbReference>
<feature type="signal peptide" evidence="1">
    <location>
        <begin position="1"/>
        <end position="25"/>
    </location>
</feature>
<evidence type="ECO:0000313" key="3">
    <source>
        <dbReference type="EMBL" id="KZD56496.1"/>
    </source>
</evidence>
<sequence length="430" mass="46874">MKKIFKSFNLGVIGLILLLSLGVVACGKSNENNMNHENMKDLDHGSMDKDENNDMKDKGNMKHKVMIPTDFNANATNGLLVTNTKNVTRLNTSDPIQLAIQVSQTIWPATHKENQPRAVILVPLGSWQIDIASADLIHHPNNGPVLYIDKDNVPTSTLNEIKRLNPVGTKDGIQVMVMGDVSNSVINSLKDYKIKQVKGTDSATFAKDVDKLYANDTDGYPSSVIIGSSDEEARLYTTPIVNWIAHMPEPLLYVTKNEVPQATIEALKERKGKANIYVVGPESIISADVEKKLGEHGTVTRISGKDPVENSIAFAKFRDTKTKFGWGITQPGHGVSFVSTDSPDLAVVGAPISHLGKHAPIILLDKGEPTQPVYDFLATIKPMFKESPTEGPYNHAFLLGTEKELSNKTQGILDEQLEIVSASGKGHGGH</sequence>
<gene>
    <name evidence="3" type="ORF">B4088_5124</name>
    <name evidence="2" type="ORF">TQ94_28795</name>
</gene>
<dbReference type="GeneID" id="92800175"/>
<evidence type="ECO:0000313" key="4">
    <source>
        <dbReference type="Proteomes" id="UP000036243"/>
    </source>
</evidence>
<dbReference type="AlphaFoldDB" id="A0A0J6YY74"/>
<dbReference type="Proteomes" id="UP000076482">
    <property type="component" value="Unassembled WGS sequence"/>
</dbReference>
<dbReference type="EMBL" id="LJKE01000096">
    <property type="protein sequence ID" value="KZD56496.1"/>
    <property type="molecule type" value="Genomic_DNA"/>
</dbReference>
<dbReference type="GO" id="GO:0030288">
    <property type="term" value="C:outer membrane-bounded periplasmic space"/>
    <property type="evidence" value="ECO:0007669"/>
    <property type="project" value="TreeGrafter"/>
</dbReference>
<protein>
    <submittedName>
        <fullName evidence="2">ArsR family transcriptional regulator</fullName>
    </submittedName>
    <submittedName>
        <fullName evidence="3">Transcriptional regulator ArsR family protein</fullName>
    </submittedName>
</protein>
<dbReference type="Proteomes" id="UP000036243">
    <property type="component" value="Unassembled WGS sequence"/>
</dbReference>
<dbReference type="RefSeq" id="WP_000718097.1">
    <property type="nucleotide sequence ID" value="NZ_AP024505.1"/>
</dbReference>
<feature type="chain" id="PRO_5044054036" evidence="1">
    <location>
        <begin position="26"/>
        <end position="430"/>
    </location>
</feature>
<organism evidence="3 5">
    <name type="scientific">Bacillus cereus</name>
    <dbReference type="NCBI Taxonomy" id="1396"/>
    <lineage>
        <taxon>Bacteria</taxon>
        <taxon>Bacillati</taxon>
        <taxon>Bacillota</taxon>
        <taxon>Bacilli</taxon>
        <taxon>Bacillales</taxon>
        <taxon>Bacillaceae</taxon>
        <taxon>Bacillus</taxon>
        <taxon>Bacillus cereus group</taxon>
    </lineage>
</organism>
<evidence type="ECO:0000313" key="5">
    <source>
        <dbReference type="Proteomes" id="UP000076482"/>
    </source>
</evidence>
<proteinExistence type="predicted"/>
<dbReference type="PANTHER" id="PTHR30032:SF4">
    <property type="entry name" value="AMIDASE ENHANCER"/>
    <property type="match status" value="1"/>
</dbReference>
<dbReference type="PANTHER" id="PTHR30032">
    <property type="entry name" value="N-ACETYLMURAMOYL-L-ALANINE AMIDASE-RELATED"/>
    <property type="match status" value="1"/>
</dbReference>
<accession>A0A0J6YY74</accession>
<dbReference type="InterPro" id="IPR051922">
    <property type="entry name" value="Bact_Sporulation_Assoc"/>
</dbReference>
<reference evidence="2 4" key="1">
    <citation type="submission" date="2015-02" db="EMBL/GenBank/DDBJ databases">
        <title>Evolution of B. cereus sensu lato: Distribution, horizontal transfer and duplication of chromosomal virulence genes.</title>
        <authorList>
            <person name="Boehm M.-E."/>
            <person name="Huptas C."/>
            <person name="Krey V.M."/>
            <person name="Scherer S."/>
        </authorList>
    </citation>
    <scope>NUCLEOTIDE SEQUENCE [LARGE SCALE GENOMIC DNA]</scope>
    <source>
        <strain evidence="2 4">#17</strain>
    </source>
</reference>
<evidence type="ECO:0000256" key="1">
    <source>
        <dbReference type="SAM" id="SignalP"/>
    </source>
</evidence>
<comment type="caution">
    <text evidence="3">The sequence shown here is derived from an EMBL/GenBank/DDBJ whole genome shotgun (WGS) entry which is preliminary data.</text>
</comment>